<dbReference type="EMBL" id="OD004454">
    <property type="protein sequence ID" value="CAD7409980.1"/>
    <property type="molecule type" value="Genomic_DNA"/>
</dbReference>
<name>A0A7R9D8F0_TIMPO</name>
<gene>
    <name evidence="2" type="ORF">TPSB3V08_LOCUS7124</name>
</gene>
<protein>
    <submittedName>
        <fullName evidence="2">Uncharacterized protein</fullName>
    </submittedName>
</protein>
<keyword evidence="1" id="KW-0812">Transmembrane</keyword>
<reference evidence="2" key="1">
    <citation type="submission" date="2020-11" db="EMBL/GenBank/DDBJ databases">
        <authorList>
            <person name="Tran Van P."/>
        </authorList>
    </citation>
    <scope>NUCLEOTIDE SEQUENCE</scope>
</reference>
<evidence type="ECO:0000313" key="2">
    <source>
        <dbReference type="EMBL" id="CAD7409980.1"/>
    </source>
</evidence>
<feature type="transmembrane region" description="Helical" evidence="1">
    <location>
        <begin position="41"/>
        <end position="61"/>
    </location>
</feature>
<sequence>MCSVHLNFPFRHPPSHLVGYVVRAMTHSVLRIHDGPFFELFTIKTCIIPSTYGVIYILVYPSRRQLRMLSRPARITIILESSANSAVQELNDICFYISRCFYIGCGSHALKTPLRAWARDLKETLATRLQRLHNVESCSRVIRTLTEIHVQTPEVAYPQKSINKMEPYE</sequence>
<keyword evidence="1" id="KW-0472">Membrane</keyword>
<proteinExistence type="predicted"/>
<keyword evidence="1" id="KW-1133">Transmembrane helix</keyword>
<accession>A0A7R9D8F0</accession>
<evidence type="ECO:0000256" key="1">
    <source>
        <dbReference type="SAM" id="Phobius"/>
    </source>
</evidence>
<organism evidence="2">
    <name type="scientific">Timema poppense</name>
    <name type="common">Walking stick</name>
    <dbReference type="NCBI Taxonomy" id="170557"/>
    <lineage>
        <taxon>Eukaryota</taxon>
        <taxon>Metazoa</taxon>
        <taxon>Ecdysozoa</taxon>
        <taxon>Arthropoda</taxon>
        <taxon>Hexapoda</taxon>
        <taxon>Insecta</taxon>
        <taxon>Pterygota</taxon>
        <taxon>Neoptera</taxon>
        <taxon>Polyneoptera</taxon>
        <taxon>Phasmatodea</taxon>
        <taxon>Timematodea</taxon>
        <taxon>Timematoidea</taxon>
        <taxon>Timematidae</taxon>
        <taxon>Timema</taxon>
    </lineage>
</organism>
<dbReference type="AlphaFoldDB" id="A0A7R9D8F0"/>